<dbReference type="Gramene" id="OGLUM12G11900.1">
    <property type="protein sequence ID" value="OGLUM12G11900.1"/>
    <property type="gene ID" value="OGLUM12G11900"/>
</dbReference>
<proteinExistence type="predicted"/>
<evidence type="ECO:0000313" key="1">
    <source>
        <dbReference type="EnsemblPlants" id="OGLUM12G11900.1"/>
    </source>
</evidence>
<dbReference type="Proteomes" id="UP000026961">
    <property type="component" value="Chromosome 12"/>
</dbReference>
<dbReference type="HOGENOM" id="CLU_2188056_0_0_1"/>
<protein>
    <submittedName>
        <fullName evidence="1">Uncharacterized protein</fullName>
    </submittedName>
</protein>
<accession>A0A0E0BS52</accession>
<dbReference type="AlphaFoldDB" id="A0A0E0BS52"/>
<dbReference type="EnsemblPlants" id="OGLUM12G11900.1">
    <property type="protein sequence ID" value="OGLUM12G11900.1"/>
    <property type="gene ID" value="OGLUM12G11900"/>
</dbReference>
<name>A0A0E0BS52_9ORYZ</name>
<sequence length="109" mass="11952">MEPIEEPSGKLFPHFMIPEATAGITSSCIGRESVRVIACLLCDDGVLEKQEIVVQSNFNILRSLASGKNDDDDEEDATLLSLLHQQLVIRELFLDARGLGHVGICCNLK</sequence>
<organism evidence="1">
    <name type="scientific">Oryza glumipatula</name>
    <dbReference type="NCBI Taxonomy" id="40148"/>
    <lineage>
        <taxon>Eukaryota</taxon>
        <taxon>Viridiplantae</taxon>
        <taxon>Streptophyta</taxon>
        <taxon>Embryophyta</taxon>
        <taxon>Tracheophyta</taxon>
        <taxon>Spermatophyta</taxon>
        <taxon>Magnoliopsida</taxon>
        <taxon>Liliopsida</taxon>
        <taxon>Poales</taxon>
        <taxon>Poaceae</taxon>
        <taxon>BOP clade</taxon>
        <taxon>Oryzoideae</taxon>
        <taxon>Oryzeae</taxon>
        <taxon>Oryzinae</taxon>
        <taxon>Oryza</taxon>
    </lineage>
</organism>
<reference evidence="1" key="1">
    <citation type="submission" date="2015-04" db="UniProtKB">
        <authorList>
            <consortium name="EnsemblPlants"/>
        </authorList>
    </citation>
    <scope>IDENTIFICATION</scope>
</reference>
<evidence type="ECO:0000313" key="2">
    <source>
        <dbReference type="Proteomes" id="UP000026961"/>
    </source>
</evidence>
<reference evidence="1" key="2">
    <citation type="submission" date="2018-05" db="EMBL/GenBank/DDBJ databases">
        <title>OgluRS3 (Oryza glumaepatula Reference Sequence Version 3).</title>
        <authorList>
            <person name="Zhang J."/>
            <person name="Kudrna D."/>
            <person name="Lee S."/>
            <person name="Talag J."/>
            <person name="Welchert J."/>
            <person name="Wing R.A."/>
        </authorList>
    </citation>
    <scope>NUCLEOTIDE SEQUENCE [LARGE SCALE GENOMIC DNA]</scope>
</reference>
<keyword evidence="2" id="KW-1185">Reference proteome</keyword>